<evidence type="ECO:0000313" key="1">
    <source>
        <dbReference type="EMBL" id="KAJ3559588.1"/>
    </source>
</evidence>
<accession>A0ACC1TF68</accession>
<reference evidence="1" key="1">
    <citation type="submission" date="2022-07" db="EMBL/GenBank/DDBJ databases">
        <title>Genome Sequence of Phlebia brevispora.</title>
        <authorList>
            <person name="Buettner E."/>
        </authorList>
    </citation>
    <scope>NUCLEOTIDE SEQUENCE</scope>
    <source>
        <strain evidence="1">MPL23</strain>
    </source>
</reference>
<gene>
    <name evidence="1" type="ORF">NM688_g260</name>
</gene>
<sequence>MVIKLHIPEEFQHPARRGETLDIVQPIGLHFAGQADKWVVKLEWMSQDGLTVGTGFFVNIPGASHDVILTAAHNLIDANGTRSKALAVIVPRQVQDADPDAPLRVVYTRLEPQPEADWGAILLPRGTVIEHGFGYSIRLGYEVVLRGDMHVVGYRASSVKGTPTTSTGPCICAYNDSLEYRADTEQGISGSPVWCEYQGKPTVVAIQYVVNVFVRTHVLTVCVTVMPVLEGVAEGVAARVSRCPSCGEVFNWVGVGKYGVHLRAREGPKRSDRTRAVEPDSRRPPPPMPAKGLFLKFSEDFELARVKLGSGSPLDVLPVSTLSGATDTLYALLYDSRSEDPYLTKSTWFWVSFNGIRSEVKLVEKLTDSCLFTVNNVKEKRKAMRVVTAPKHGKYYQLKVQSYRIREFDGDDAESSEVYMVEYPSKNDDQFTEFWFE</sequence>
<proteinExistence type="predicted"/>
<keyword evidence="2" id="KW-1185">Reference proteome</keyword>
<protein>
    <submittedName>
        <fullName evidence="1">Uncharacterized protein</fullName>
    </submittedName>
</protein>
<dbReference type="EMBL" id="JANHOG010000018">
    <property type="protein sequence ID" value="KAJ3559588.1"/>
    <property type="molecule type" value="Genomic_DNA"/>
</dbReference>
<dbReference type="Proteomes" id="UP001148662">
    <property type="component" value="Unassembled WGS sequence"/>
</dbReference>
<evidence type="ECO:0000313" key="2">
    <source>
        <dbReference type="Proteomes" id="UP001148662"/>
    </source>
</evidence>
<organism evidence="1 2">
    <name type="scientific">Phlebia brevispora</name>
    <dbReference type="NCBI Taxonomy" id="194682"/>
    <lineage>
        <taxon>Eukaryota</taxon>
        <taxon>Fungi</taxon>
        <taxon>Dikarya</taxon>
        <taxon>Basidiomycota</taxon>
        <taxon>Agaricomycotina</taxon>
        <taxon>Agaricomycetes</taxon>
        <taxon>Polyporales</taxon>
        <taxon>Meruliaceae</taxon>
        <taxon>Phlebia</taxon>
    </lineage>
</organism>
<comment type="caution">
    <text evidence="1">The sequence shown here is derived from an EMBL/GenBank/DDBJ whole genome shotgun (WGS) entry which is preliminary data.</text>
</comment>
<name>A0ACC1TF68_9APHY</name>